<protein>
    <recommendedName>
        <fullName evidence="9">Oligopeptide transporter 1</fullName>
    </recommendedName>
</protein>
<dbReference type="FunFam" id="1.20.1250.20:FF:000379">
    <property type="entry name" value="Uncharacterized protein, isoform A"/>
    <property type="match status" value="1"/>
</dbReference>
<dbReference type="GO" id="GO:0022857">
    <property type="term" value="F:transmembrane transporter activity"/>
    <property type="evidence" value="ECO:0007669"/>
    <property type="project" value="InterPro"/>
</dbReference>
<feature type="transmembrane region" description="Helical" evidence="11">
    <location>
        <begin position="122"/>
        <end position="141"/>
    </location>
</feature>
<feature type="transmembrane region" description="Helical" evidence="11">
    <location>
        <begin position="255"/>
        <end position="275"/>
    </location>
</feature>
<keyword evidence="5" id="KW-0571">Peptide transport</keyword>
<dbReference type="InterPro" id="IPR036259">
    <property type="entry name" value="MFS_trans_sf"/>
</dbReference>
<dbReference type="GO" id="GO:0015031">
    <property type="term" value="P:protein transport"/>
    <property type="evidence" value="ECO:0007669"/>
    <property type="project" value="UniProtKB-KW"/>
</dbReference>
<dbReference type="Pfam" id="PF00854">
    <property type="entry name" value="PTR2"/>
    <property type="match status" value="2"/>
</dbReference>
<keyword evidence="8 11" id="KW-0472">Membrane</keyword>
<evidence type="ECO:0000256" key="1">
    <source>
        <dbReference type="ARBA" id="ARBA00004141"/>
    </source>
</evidence>
<dbReference type="Proteomes" id="UP000820818">
    <property type="component" value="Linkage Group LG10"/>
</dbReference>
<feature type="transmembrane region" description="Helical" evidence="11">
    <location>
        <begin position="153"/>
        <end position="172"/>
    </location>
</feature>
<comment type="similarity">
    <text evidence="2 10">Belongs to the major facilitator superfamily. Proton-dependent oligopeptide transporter (POT/PTR) (TC 2.A.17) family.</text>
</comment>
<dbReference type="SUPFAM" id="SSF103473">
    <property type="entry name" value="MFS general substrate transporter"/>
    <property type="match status" value="1"/>
</dbReference>
<dbReference type="PROSITE" id="PS01022">
    <property type="entry name" value="PTR2_1"/>
    <property type="match status" value="1"/>
</dbReference>
<sequence>MDDNNYRAIESIVIVTTTCFDNQCDLHSNSNFLKKFFFYYNFFALGNNLKTMLRVAVEWASRTVDYQMINSNLFLSQKLKYPKAVFFIIINEFCERFSYYGMKTVLGLYFRNILLYDESESTVYYHLFSMLCYFTPVFGAILADTYLGKFKTILYLSILYACGNIILSVASIPNTLPQKEFSLLGLFIIGVGTGGIKPCVSAFGGEQFVRPQQDKQLEQFFSYFYISINAGSLLSTLLTPILREDVQCFGQNSCFPLAFGVPAILMIFAIAVFFFGKWNYKMRPTEGNIMVDVSKCVAHAIGRKLKSKEETHDHWLDFASDKFDKQLIKDIKQVMHVLVLYLPIPIFWALYDQQGSRWLFQATRMDGSLGFMSVKPDQIGIVNPLLIIAITPLFNSLIYPCFKKCGLLTPLQRIGTGGMLIGISFVISGIVELNLEKTYPRIPAAGLTQLNFVNTLPCPVDISYVHADRQEKWFELNAKSFTFERDLSDGPIQVKAHLLSPNCANVNFTTPEWIGTIDGVGTKAFSVIITGRNGKLEVARMNTEEPLDKANSGQPRVGFIFNLHDDLVDQGNITLKSKDRVIHFPFLSSNKSSTLDRLVSTDVFEVVVGTYEVFIPRKDGKINTDDPAGTITVLQGGCYTIIVQRSLNPLSAQNEDGLVMQIEVTPYSSVHMMWLLPQYFIITAGEVMFSVTGLQFSFTQAPERMQSVMQAAWLLNVAFGNLIVTVVAKAKLIPRQSMEFFLFAGLIALDIILFVILALRYKYVEDEKEDKQKLPTSTTIEGTDNQAFASETAI</sequence>
<proteinExistence type="inferred from homology"/>
<comment type="caution">
    <text evidence="12">The sequence shown here is derived from an EMBL/GenBank/DDBJ whole genome shotgun (WGS) entry which is preliminary data.</text>
</comment>
<dbReference type="InterPro" id="IPR018456">
    <property type="entry name" value="PTR2_symporter_CS"/>
</dbReference>
<dbReference type="GO" id="GO:0016020">
    <property type="term" value="C:membrane"/>
    <property type="evidence" value="ECO:0007669"/>
    <property type="project" value="UniProtKB-SubCell"/>
</dbReference>
<keyword evidence="7 11" id="KW-1133">Transmembrane helix</keyword>
<keyword evidence="6" id="KW-0653">Protein transport</keyword>
<dbReference type="Gene3D" id="1.20.1250.20">
    <property type="entry name" value="MFS general substrate transporter like domains"/>
    <property type="match status" value="2"/>
</dbReference>
<evidence type="ECO:0000256" key="11">
    <source>
        <dbReference type="SAM" id="Phobius"/>
    </source>
</evidence>
<gene>
    <name evidence="12" type="ORF">GHT06_021738</name>
</gene>
<evidence type="ECO:0000256" key="4">
    <source>
        <dbReference type="ARBA" id="ARBA00022692"/>
    </source>
</evidence>
<keyword evidence="4 10" id="KW-0812">Transmembrane</keyword>
<feature type="transmembrane region" description="Helical" evidence="11">
    <location>
        <begin position="184"/>
        <end position="203"/>
    </location>
</feature>
<evidence type="ECO:0000256" key="6">
    <source>
        <dbReference type="ARBA" id="ARBA00022927"/>
    </source>
</evidence>
<accession>A0AAD5KXD0</accession>
<reference evidence="12 13" key="1">
    <citation type="submission" date="2022-05" db="EMBL/GenBank/DDBJ databases">
        <title>A multi-omics perspective on studying reproductive biology in Daphnia sinensis.</title>
        <authorList>
            <person name="Jia J."/>
        </authorList>
    </citation>
    <scope>NUCLEOTIDE SEQUENCE [LARGE SCALE GENOMIC DNA]</scope>
    <source>
        <strain evidence="12 13">WSL</strain>
    </source>
</reference>
<feature type="transmembrane region" description="Helical" evidence="11">
    <location>
        <begin position="334"/>
        <end position="351"/>
    </location>
</feature>
<dbReference type="EMBL" id="WJBH02000010">
    <property type="protein sequence ID" value="KAI9551405.1"/>
    <property type="molecule type" value="Genomic_DNA"/>
</dbReference>
<dbReference type="AlphaFoldDB" id="A0AAD5KXD0"/>
<comment type="subcellular location">
    <subcellularLocation>
        <location evidence="1 10">Membrane</location>
        <topology evidence="1 10">Multi-pass membrane protein</topology>
    </subcellularLocation>
</comment>
<evidence type="ECO:0000256" key="7">
    <source>
        <dbReference type="ARBA" id="ARBA00022989"/>
    </source>
</evidence>
<feature type="transmembrane region" description="Helical" evidence="11">
    <location>
        <begin position="223"/>
        <end position="243"/>
    </location>
</feature>
<keyword evidence="13" id="KW-1185">Reference proteome</keyword>
<feature type="transmembrane region" description="Helical" evidence="11">
    <location>
        <begin position="381"/>
        <end position="402"/>
    </location>
</feature>
<dbReference type="CDD" id="cd17347">
    <property type="entry name" value="MFS_SLC15A1_2_like"/>
    <property type="match status" value="1"/>
</dbReference>
<feature type="transmembrane region" description="Helical" evidence="11">
    <location>
        <begin position="740"/>
        <end position="759"/>
    </location>
</feature>
<evidence type="ECO:0000256" key="9">
    <source>
        <dbReference type="ARBA" id="ARBA00078114"/>
    </source>
</evidence>
<evidence type="ECO:0000256" key="3">
    <source>
        <dbReference type="ARBA" id="ARBA00022448"/>
    </source>
</evidence>
<evidence type="ECO:0000256" key="8">
    <source>
        <dbReference type="ARBA" id="ARBA00023136"/>
    </source>
</evidence>
<organism evidence="12 13">
    <name type="scientific">Daphnia sinensis</name>
    <dbReference type="NCBI Taxonomy" id="1820382"/>
    <lineage>
        <taxon>Eukaryota</taxon>
        <taxon>Metazoa</taxon>
        <taxon>Ecdysozoa</taxon>
        <taxon>Arthropoda</taxon>
        <taxon>Crustacea</taxon>
        <taxon>Branchiopoda</taxon>
        <taxon>Diplostraca</taxon>
        <taxon>Cladocera</taxon>
        <taxon>Anomopoda</taxon>
        <taxon>Daphniidae</taxon>
        <taxon>Daphnia</taxon>
        <taxon>Daphnia similis group</taxon>
    </lineage>
</organism>
<dbReference type="GO" id="GO:0006857">
    <property type="term" value="P:oligopeptide transport"/>
    <property type="evidence" value="ECO:0007669"/>
    <property type="project" value="InterPro"/>
</dbReference>
<evidence type="ECO:0000313" key="12">
    <source>
        <dbReference type="EMBL" id="KAI9551405.1"/>
    </source>
</evidence>
<dbReference type="InterPro" id="IPR000109">
    <property type="entry name" value="POT_fam"/>
</dbReference>
<evidence type="ECO:0000256" key="10">
    <source>
        <dbReference type="RuleBase" id="RU003755"/>
    </source>
</evidence>
<dbReference type="PANTHER" id="PTHR11654">
    <property type="entry name" value="OLIGOPEPTIDE TRANSPORTER-RELATED"/>
    <property type="match status" value="1"/>
</dbReference>
<dbReference type="FunFam" id="1.20.1250.20:FF:000049">
    <property type="entry name" value="Solute carrier family 15 member 2"/>
    <property type="match status" value="1"/>
</dbReference>
<evidence type="ECO:0000313" key="13">
    <source>
        <dbReference type="Proteomes" id="UP000820818"/>
    </source>
</evidence>
<feature type="transmembrane region" description="Helical" evidence="11">
    <location>
        <begin position="414"/>
        <end position="431"/>
    </location>
</feature>
<feature type="transmembrane region" description="Helical" evidence="11">
    <location>
        <begin position="711"/>
        <end position="728"/>
    </location>
</feature>
<name>A0AAD5KXD0_9CRUS</name>
<evidence type="ECO:0000256" key="2">
    <source>
        <dbReference type="ARBA" id="ARBA00005982"/>
    </source>
</evidence>
<feature type="transmembrane region" description="Helical" evidence="11">
    <location>
        <begin position="679"/>
        <end position="699"/>
    </location>
</feature>
<keyword evidence="3 10" id="KW-0813">Transport</keyword>
<evidence type="ECO:0000256" key="5">
    <source>
        <dbReference type="ARBA" id="ARBA00022856"/>
    </source>
</evidence>
<dbReference type="PROSITE" id="PS01023">
    <property type="entry name" value="PTR2_2"/>
    <property type="match status" value="1"/>
</dbReference>